<dbReference type="GO" id="GO:0016413">
    <property type="term" value="F:O-acetyltransferase activity"/>
    <property type="evidence" value="ECO:0007669"/>
    <property type="project" value="TreeGrafter"/>
</dbReference>
<keyword evidence="8" id="KW-0012">Acyltransferase</keyword>
<dbReference type="EC" id="2.-.-.-" evidence="8"/>
<feature type="domain" description="Acyltransferase 3" evidence="7">
    <location>
        <begin position="6"/>
        <end position="335"/>
    </location>
</feature>
<feature type="transmembrane region" description="Helical" evidence="6">
    <location>
        <begin position="173"/>
        <end position="190"/>
    </location>
</feature>
<dbReference type="EMBL" id="AMCI01003120">
    <property type="protein sequence ID" value="EJX01032.1"/>
    <property type="molecule type" value="Genomic_DNA"/>
</dbReference>
<proteinExistence type="predicted"/>
<dbReference type="AlphaFoldDB" id="J9G1G2"/>
<evidence type="ECO:0000256" key="1">
    <source>
        <dbReference type="ARBA" id="ARBA00004651"/>
    </source>
</evidence>
<dbReference type="PANTHER" id="PTHR40074:SF2">
    <property type="entry name" value="O-ACETYLTRANSFERASE WECH"/>
    <property type="match status" value="1"/>
</dbReference>
<accession>J9G1G2</accession>
<feature type="transmembrane region" description="Helical" evidence="6">
    <location>
        <begin position="258"/>
        <end position="277"/>
    </location>
</feature>
<feature type="transmembrane region" description="Helical" evidence="6">
    <location>
        <begin position="224"/>
        <end position="243"/>
    </location>
</feature>
<dbReference type="InterPro" id="IPR002656">
    <property type="entry name" value="Acyl_transf_3_dom"/>
</dbReference>
<evidence type="ECO:0000256" key="3">
    <source>
        <dbReference type="ARBA" id="ARBA00022692"/>
    </source>
</evidence>
<organism evidence="8">
    <name type="scientific">gut metagenome</name>
    <dbReference type="NCBI Taxonomy" id="749906"/>
    <lineage>
        <taxon>unclassified sequences</taxon>
        <taxon>metagenomes</taxon>
        <taxon>organismal metagenomes</taxon>
    </lineage>
</organism>
<feature type="transmembrane region" description="Helical" evidence="6">
    <location>
        <begin position="289"/>
        <end position="310"/>
    </location>
</feature>
<dbReference type="Pfam" id="PF01757">
    <property type="entry name" value="Acyl_transf_3"/>
    <property type="match status" value="1"/>
</dbReference>
<feature type="transmembrane region" description="Helical" evidence="6">
    <location>
        <begin position="148"/>
        <end position="166"/>
    </location>
</feature>
<name>J9G1G2_9ZZZZ</name>
<protein>
    <submittedName>
        <fullName evidence="8">Membrane protein containing Acyltransferase 3 domain protein</fullName>
        <ecNumber evidence="8">2.-.-.-</ecNumber>
    </submittedName>
</protein>
<evidence type="ECO:0000256" key="5">
    <source>
        <dbReference type="ARBA" id="ARBA00023136"/>
    </source>
</evidence>
<feature type="transmembrane region" description="Helical" evidence="6">
    <location>
        <begin position="85"/>
        <end position="103"/>
    </location>
</feature>
<dbReference type="GO" id="GO:0005886">
    <property type="term" value="C:plasma membrane"/>
    <property type="evidence" value="ECO:0007669"/>
    <property type="project" value="UniProtKB-SubCell"/>
</dbReference>
<keyword evidence="5 6" id="KW-0472">Membrane</keyword>
<evidence type="ECO:0000259" key="7">
    <source>
        <dbReference type="Pfam" id="PF01757"/>
    </source>
</evidence>
<feature type="transmembrane region" description="Helical" evidence="6">
    <location>
        <begin position="316"/>
        <end position="340"/>
    </location>
</feature>
<keyword evidence="3 6" id="KW-0812">Transmembrane</keyword>
<keyword evidence="2" id="KW-1003">Cell membrane</keyword>
<evidence type="ECO:0000256" key="2">
    <source>
        <dbReference type="ARBA" id="ARBA00022475"/>
    </source>
</evidence>
<gene>
    <name evidence="8" type="ORF">EVA_10866</name>
</gene>
<feature type="transmembrane region" description="Helical" evidence="6">
    <location>
        <begin position="39"/>
        <end position="64"/>
    </location>
</feature>
<keyword evidence="8" id="KW-0808">Transferase</keyword>
<evidence type="ECO:0000256" key="6">
    <source>
        <dbReference type="SAM" id="Phobius"/>
    </source>
</evidence>
<reference evidence="8" key="1">
    <citation type="journal article" date="2012" name="PLoS ONE">
        <title>Gene sets for utilization of primary and secondary nutrition supplies in the distal gut of endangered iberian lynx.</title>
        <authorList>
            <person name="Alcaide M."/>
            <person name="Messina E."/>
            <person name="Richter M."/>
            <person name="Bargiela R."/>
            <person name="Peplies J."/>
            <person name="Huws S.A."/>
            <person name="Newbold C.J."/>
            <person name="Golyshin P.N."/>
            <person name="Simon M.A."/>
            <person name="Lopez G."/>
            <person name="Yakimov M.M."/>
            <person name="Ferrer M."/>
        </authorList>
    </citation>
    <scope>NUCLEOTIDE SEQUENCE</scope>
</reference>
<keyword evidence="4 6" id="KW-1133">Transmembrane helix</keyword>
<dbReference type="PANTHER" id="PTHR40074">
    <property type="entry name" value="O-ACETYLTRANSFERASE WECH"/>
    <property type="match status" value="1"/>
</dbReference>
<comment type="caution">
    <text evidence="8">The sequence shown here is derived from an EMBL/GenBank/DDBJ whole genome shotgun (WGS) entry which is preliminary data.</text>
</comment>
<sequence>MANFGFITALRFPLALLVVFIHAYNAPWQTVEGETLQRFATFFSHTVPAFSVPLFFAISGFLFFRRTPSLTPSLYGDKLRRRVHTLLIPYLVWNLIAFALYALKDMAAGSPLSLDISPDIFWGCKVRGSTGENLFGLPYVAATAPIQLQLWFVRDLLVLTLLAPLFSFLIRRMNWGALLLLGGIYYTHLWSNPGGLSFEGFWYFGLGAWCGIKHIDVAGLARRLFPLSLTLTLLTLLLSPSLIGSSLPPTLRLLVAEVYNYAAILTAIGLATRYAACRQTPPLLADSGFFLYASHTIVLFPLTTAAVSFGSAQGKAIQLLLFLTCPIVAVAICLTAFAFLTRYLPN</sequence>
<comment type="subcellular location">
    <subcellularLocation>
        <location evidence="1">Cell membrane</location>
        <topology evidence="1">Multi-pass membrane protein</topology>
    </subcellularLocation>
</comment>
<dbReference type="GO" id="GO:0009246">
    <property type="term" value="P:enterobacterial common antigen biosynthetic process"/>
    <property type="evidence" value="ECO:0007669"/>
    <property type="project" value="TreeGrafter"/>
</dbReference>
<evidence type="ECO:0000313" key="8">
    <source>
        <dbReference type="EMBL" id="EJX01032.1"/>
    </source>
</evidence>
<evidence type="ECO:0000256" key="4">
    <source>
        <dbReference type="ARBA" id="ARBA00022989"/>
    </source>
</evidence>